<gene>
    <name evidence="1" type="ORF">BWK59_14365</name>
</gene>
<evidence type="ECO:0000313" key="2">
    <source>
        <dbReference type="Proteomes" id="UP000197768"/>
    </source>
</evidence>
<dbReference type="RefSeq" id="WP_088394968.1">
    <property type="nucleotide sequence ID" value="NZ_MTCZ01000280.1"/>
</dbReference>
<evidence type="ECO:0008006" key="3">
    <source>
        <dbReference type="Google" id="ProtNLM"/>
    </source>
</evidence>
<protein>
    <recommendedName>
        <fullName evidence="3">DUF4348 domain-containing protein</fullName>
    </recommendedName>
</protein>
<dbReference type="Gene3D" id="3.10.450.410">
    <property type="match status" value="1"/>
</dbReference>
<evidence type="ECO:0000313" key="1">
    <source>
        <dbReference type="EMBL" id="OWP82719.1"/>
    </source>
</evidence>
<organism evidence="1 2">
    <name type="scientific">Flavobacterium davisii</name>
    <dbReference type="NCBI Taxonomy" id="2906077"/>
    <lineage>
        <taxon>Bacteria</taxon>
        <taxon>Pseudomonadati</taxon>
        <taxon>Bacteroidota</taxon>
        <taxon>Flavobacteriia</taxon>
        <taxon>Flavobacteriales</taxon>
        <taxon>Flavobacteriaceae</taxon>
        <taxon>Flavobacterium</taxon>
    </lineage>
</organism>
<accession>A0A246GGT0</accession>
<dbReference type="EMBL" id="MTCZ01000280">
    <property type="protein sequence ID" value="OWP82719.1"/>
    <property type="molecule type" value="Genomic_DNA"/>
</dbReference>
<dbReference type="InterPro" id="IPR025590">
    <property type="entry name" value="DUF4348"/>
</dbReference>
<dbReference type="AlphaFoldDB" id="A0A246GGT0"/>
<sequence>MLKTYFILLLTILFISCKKETATIEAPKEVKEIQSAPINTNTKTIDNDFKSFLEVFSKDSVFQVSRVTFPLVLEEWIDPETGTVKKLIDKKAYETIDFRYPKDALTREYDRYTQTVKFKDNKAVVEIRGVDNGIYADYIFEKINGKWLLISCNNQSI</sequence>
<name>A0A246GGT0_9FLAO</name>
<dbReference type="Proteomes" id="UP000197768">
    <property type="component" value="Unassembled WGS sequence"/>
</dbReference>
<reference evidence="1 2" key="1">
    <citation type="journal article" date="2017" name="Infect. Genet. Evol.">
        <title>Comparative genome analysis of fish pathogen Flavobacterium columnare reveals extensive sequence diversity within the species.</title>
        <authorList>
            <person name="Kayansamruaj P."/>
            <person name="Dong H.T."/>
            <person name="Hirono I."/>
            <person name="Kondo H."/>
            <person name="Senapin S."/>
            <person name="Rodkhum C."/>
        </authorList>
    </citation>
    <scope>NUCLEOTIDE SEQUENCE [LARGE SCALE GENOMIC DNA]</scope>
    <source>
        <strain evidence="1 2">1215</strain>
    </source>
</reference>
<proteinExistence type="predicted"/>
<dbReference type="Pfam" id="PF14254">
    <property type="entry name" value="DUF4348"/>
    <property type="match status" value="1"/>
</dbReference>
<dbReference type="PROSITE" id="PS51257">
    <property type="entry name" value="PROKAR_LIPOPROTEIN"/>
    <property type="match status" value="1"/>
</dbReference>
<comment type="caution">
    <text evidence="1">The sequence shown here is derived from an EMBL/GenBank/DDBJ whole genome shotgun (WGS) entry which is preliminary data.</text>
</comment>